<feature type="domain" description="CRAL-TRIO" evidence="1">
    <location>
        <begin position="71"/>
        <end position="236"/>
    </location>
</feature>
<dbReference type="PRINTS" id="PR00180">
    <property type="entry name" value="CRETINALDHBP"/>
</dbReference>
<dbReference type="PANTHER" id="PTHR10174">
    <property type="entry name" value="ALPHA-TOCOPHEROL TRANSFER PROTEIN-RELATED"/>
    <property type="match status" value="1"/>
</dbReference>
<dbReference type="GO" id="GO:0016020">
    <property type="term" value="C:membrane"/>
    <property type="evidence" value="ECO:0007669"/>
    <property type="project" value="TreeGrafter"/>
</dbReference>
<dbReference type="Gene3D" id="1.10.8.20">
    <property type="entry name" value="N-terminal domain of phosphatidylinositol transfer protein sec14p"/>
    <property type="match status" value="1"/>
</dbReference>
<dbReference type="PANTHER" id="PTHR10174:SF130">
    <property type="entry name" value="ALPHA-TOCOPHEROL TRANSFER PROTEIN-LIKE"/>
    <property type="match status" value="1"/>
</dbReference>
<dbReference type="InterPro" id="IPR011074">
    <property type="entry name" value="CRAL/TRIO_N_dom"/>
</dbReference>
<dbReference type="SMART" id="SM00516">
    <property type="entry name" value="SEC14"/>
    <property type="match status" value="1"/>
</dbReference>
<name>A0A8X6MK33_NEPPI</name>
<reference evidence="2" key="1">
    <citation type="submission" date="2020-08" db="EMBL/GenBank/DDBJ databases">
        <title>Multicomponent nature underlies the extraordinary mechanical properties of spider dragline silk.</title>
        <authorList>
            <person name="Kono N."/>
            <person name="Nakamura H."/>
            <person name="Mori M."/>
            <person name="Yoshida Y."/>
            <person name="Ohtoshi R."/>
            <person name="Malay A.D."/>
            <person name="Moran D.A.P."/>
            <person name="Tomita M."/>
            <person name="Numata K."/>
            <person name="Arakawa K."/>
        </authorList>
    </citation>
    <scope>NUCLEOTIDE SEQUENCE</scope>
</reference>
<proteinExistence type="predicted"/>
<protein>
    <submittedName>
        <fullName evidence="2">Alpha-tocopherol transfer protein</fullName>
    </submittedName>
</protein>
<dbReference type="InterPro" id="IPR036273">
    <property type="entry name" value="CRAL/TRIO_N_dom_sf"/>
</dbReference>
<accession>A0A8X6MK33</accession>
<dbReference type="SUPFAM" id="SSF46938">
    <property type="entry name" value="CRAL/TRIO N-terminal domain"/>
    <property type="match status" value="1"/>
</dbReference>
<dbReference type="AlphaFoldDB" id="A0A8X6MK33"/>
<dbReference type="SMART" id="SM01100">
    <property type="entry name" value="CRAL_TRIO_N"/>
    <property type="match status" value="1"/>
</dbReference>
<dbReference type="Pfam" id="PF00650">
    <property type="entry name" value="CRAL_TRIO"/>
    <property type="match status" value="1"/>
</dbReference>
<gene>
    <name evidence="2" type="primary">Ttpa</name>
    <name evidence="2" type="ORF">NPIL_377481</name>
</gene>
<comment type="caution">
    <text evidence="2">The sequence shown here is derived from an EMBL/GenBank/DDBJ whole genome shotgun (WGS) entry which is preliminary data.</text>
</comment>
<dbReference type="EMBL" id="BMAW01048346">
    <property type="protein sequence ID" value="GFS65467.1"/>
    <property type="molecule type" value="Genomic_DNA"/>
</dbReference>
<dbReference type="OrthoDB" id="6428558at2759"/>
<dbReference type="GO" id="GO:1902936">
    <property type="term" value="F:phosphatidylinositol bisphosphate binding"/>
    <property type="evidence" value="ECO:0007669"/>
    <property type="project" value="TreeGrafter"/>
</dbReference>
<dbReference type="SUPFAM" id="SSF52087">
    <property type="entry name" value="CRAL/TRIO domain"/>
    <property type="match status" value="1"/>
</dbReference>
<dbReference type="PROSITE" id="PS50191">
    <property type="entry name" value="CRAL_TRIO"/>
    <property type="match status" value="1"/>
</dbReference>
<keyword evidence="3" id="KW-1185">Reference proteome</keyword>
<dbReference type="CDD" id="cd00170">
    <property type="entry name" value="SEC14"/>
    <property type="match status" value="1"/>
</dbReference>
<organism evidence="2 3">
    <name type="scientific">Nephila pilipes</name>
    <name type="common">Giant wood spider</name>
    <name type="synonym">Nephila maculata</name>
    <dbReference type="NCBI Taxonomy" id="299642"/>
    <lineage>
        <taxon>Eukaryota</taxon>
        <taxon>Metazoa</taxon>
        <taxon>Ecdysozoa</taxon>
        <taxon>Arthropoda</taxon>
        <taxon>Chelicerata</taxon>
        <taxon>Arachnida</taxon>
        <taxon>Araneae</taxon>
        <taxon>Araneomorphae</taxon>
        <taxon>Entelegynae</taxon>
        <taxon>Araneoidea</taxon>
        <taxon>Nephilidae</taxon>
        <taxon>Nephila</taxon>
    </lineage>
</organism>
<evidence type="ECO:0000313" key="2">
    <source>
        <dbReference type="EMBL" id="GFS65467.1"/>
    </source>
</evidence>
<evidence type="ECO:0000313" key="3">
    <source>
        <dbReference type="Proteomes" id="UP000887013"/>
    </source>
</evidence>
<sequence>MKNGKENRPIKRKRELNHYRNEAEFRPLMDDAFLIRFLRTKKYDVEKAFTSLRNYYVFKARYSRLLTDFKPSEVLPLLEMNNVVHLPYRHPSGTAVAYMRPAYYNMDEVTIEEIFALCFIELEYSLQFEASQVCGYMIVFDLDKINFRIMKCYASPKFLFRCVRLIQDCVPIRVKGIHFFKEPPYLSFILNIVKGFLSEKISKRIHFHGSNRESLYEHVPADILPVELGGKLGPVTPLMNDFKKALLRAEALFEKMIKYGFHEKRIQHIKRQKSNAAFFK</sequence>
<dbReference type="Pfam" id="PF03765">
    <property type="entry name" value="CRAL_TRIO_N"/>
    <property type="match status" value="1"/>
</dbReference>
<evidence type="ECO:0000259" key="1">
    <source>
        <dbReference type="PROSITE" id="PS50191"/>
    </source>
</evidence>
<dbReference type="Gene3D" id="3.40.525.10">
    <property type="entry name" value="CRAL-TRIO lipid binding domain"/>
    <property type="match status" value="1"/>
</dbReference>
<dbReference type="Gene3D" id="1.20.5.1200">
    <property type="entry name" value="Alpha-tocopherol transfer"/>
    <property type="match status" value="1"/>
</dbReference>
<dbReference type="Proteomes" id="UP000887013">
    <property type="component" value="Unassembled WGS sequence"/>
</dbReference>
<dbReference type="InterPro" id="IPR036865">
    <property type="entry name" value="CRAL-TRIO_dom_sf"/>
</dbReference>
<dbReference type="InterPro" id="IPR001251">
    <property type="entry name" value="CRAL-TRIO_dom"/>
</dbReference>